<reference evidence="2" key="1">
    <citation type="journal article" date="2023" name="Front. Plant Sci.">
        <title>Chromosomal-level genome assembly of Melastoma candidum provides insights into trichome evolution.</title>
        <authorList>
            <person name="Zhong Y."/>
            <person name="Wu W."/>
            <person name="Sun C."/>
            <person name="Zou P."/>
            <person name="Liu Y."/>
            <person name="Dai S."/>
            <person name="Zhou R."/>
        </authorList>
    </citation>
    <scope>NUCLEOTIDE SEQUENCE [LARGE SCALE GENOMIC DNA]</scope>
</reference>
<comment type="caution">
    <text evidence="1">The sequence shown here is derived from an EMBL/GenBank/DDBJ whole genome shotgun (WGS) entry which is preliminary data.</text>
</comment>
<sequence>MPFLSRSCCLLLLLSAMEVSSLAAGPGGISSALAKELLDSARAPEFSDWLRTIRRRIHENPELAFEEFDTSRLIRTELDSLGIEYAWPVAGTGIVASLGSGSQPWFALRADMDALPIQEAVEWEHKSKRDGKMHACGHDAHVTMLLGAARLLNSKKDHLKGTVKLVFQPGEEGHAGAYHMLNEGALDHVQGIFGLHVAPGLPTGIVGSRPGPMLAGSGRFVATIHGKGGHAASPHLAIDPVIAASSAILALQHIVSRETDPLEARVVTVGFVEGGRANNVIPEMAQFGGTFRSMTTLDEIQKRIKEIIEMQAAVHCCNATVDFLEETLKPYPTTTNDEAMYKQAKGIAESLLGESNVRLLPMTMGAEDFSFFSQNMPAAFFMIGSGNETTIGDGRRSSLHSPHLVLDEDFLPIGAAFHSSVAMAFLNTEGGD</sequence>
<proteinExistence type="predicted"/>
<evidence type="ECO:0000313" key="2">
    <source>
        <dbReference type="Proteomes" id="UP001057402"/>
    </source>
</evidence>
<gene>
    <name evidence="1" type="ORF">MLD38_026648</name>
</gene>
<accession>A0ACB9NZ02</accession>
<protein>
    <submittedName>
        <fullName evidence="1">Uncharacterized protein</fullName>
    </submittedName>
</protein>
<keyword evidence="2" id="KW-1185">Reference proteome</keyword>
<name>A0ACB9NZ02_9MYRT</name>
<dbReference type="EMBL" id="CM042886">
    <property type="protein sequence ID" value="KAI4341983.1"/>
    <property type="molecule type" value="Genomic_DNA"/>
</dbReference>
<organism evidence="1 2">
    <name type="scientific">Melastoma candidum</name>
    <dbReference type="NCBI Taxonomy" id="119954"/>
    <lineage>
        <taxon>Eukaryota</taxon>
        <taxon>Viridiplantae</taxon>
        <taxon>Streptophyta</taxon>
        <taxon>Embryophyta</taxon>
        <taxon>Tracheophyta</taxon>
        <taxon>Spermatophyta</taxon>
        <taxon>Magnoliopsida</taxon>
        <taxon>eudicotyledons</taxon>
        <taxon>Gunneridae</taxon>
        <taxon>Pentapetalae</taxon>
        <taxon>rosids</taxon>
        <taxon>malvids</taxon>
        <taxon>Myrtales</taxon>
        <taxon>Melastomataceae</taxon>
        <taxon>Melastomatoideae</taxon>
        <taxon>Melastomateae</taxon>
        <taxon>Melastoma</taxon>
    </lineage>
</organism>
<dbReference type="Proteomes" id="UP001057402">
    <property type="component" value="Chromosome 7"/>
</dbReference>
<evidence type="ECO:0000313" key="1">
    <source>
        <dbReference type="EMBL" id="KAI4341983.1"/>
    </source>
</evidence>